<accession>A0A0D9WBH3</accession>
<evidence type="ECO:0000313" key="1">
    <source>
        <dbReference type="EnsemblPlants" id="LPERR04G25970.1"/>
    </source>
</evidence>
<dbReference type="AlphaFoldDB" id="A0A0D9WBH3"/>
<dbReference type="Gramene" id="LPERR04G25970.1">
    <property type="protein sequence ID" value="LPERR04G25970.1"/>
    <property type="gene ID" value="LPERR04G25970"/>
</dbReference>
<proteinExistence type="predicted"/>
<dbReference type="EnsemblPlants" id="LPERR04G25970.1">
    <property type="protein sequence ID" value="LPERR04G25970.1"/>
    <property type="gene ID" value="LPERR04G25970"/>
</dbReference>
<name>A0A0D9WBH3_9ORYZ</name>
<evidence type="ECO:0000313" key="2">
    <source>
        <dbReference type="Proteomes" id="UP000032180"/>
    </source>
</evidence>
<dbReference type="HOGENOM" id="CLU_2124652_0_0_1"/>
<sequence>MDLANWSKNAVLSAANCLTMRAVVRFLISAMSEVNTPWLNVSSCRPARSEKKPHCALPMVWPPESATRSAASRSPLVEKRSMRLWTLEVNGPGRSPTRFNEAGARLSVWPSATA</sequence>
<protein>
    <submittedName>
        <fullName evidence="1">Uncharacterized protein</fullName>
    </submittedName>
</protein>
<dbReference type="Proteomes" id="UP000032180">
    <property type="component" value="Chromosome 4"/>
</dbReference>
<reference evidence="2" key="2">
    <citation type="submission" date="2013-12" db="EMBL/GenBank/DDBJ databases">
        <authorList>
            <person name="Yu Y."/>
            <person name="Lee S."/>
            <person name="de Baynast K."/>
            <person name="Wissotski M."/>
            <person name="Liu L."/>
            <person name="Talag J."/>
            <person name="Goicoechea J."/>
            <person name="Angelova A."/>
            <person name="Jetty R."/>
            <person name="Kudrna D."/>
            <person name="Golser W."/>
            <person name="Rivera L."/>
            <person name="Zhang J."/>
            <person name="Wing R."/>
        </authorList>
    </citation>
    <scope>NUCLEOTIDE SEQUENCE</scope>
</reference>
<organism evidence="1 2">
    <name type="scientific">Leersia perrieri</name>
    <dbReference type="NCBI Taxonomy" id="77586"/>
    <lineage>
        <taxon>Eukaryota</taxon>
        <taxon>Viridiplantae</taxon>
        <taxon>Streptophyta</taxon>
        <taxon>Embryophyta</taxon>
        <taxon>Tracheophyta</taxon>
        <taxon>Spermatophyta</taxon>
        <taxon>Magnoliopsida</taxon>
        <taxon>Liliopsida</taxon>
        <taxon>Poales</taxon>
        <taxon>Poaceae</taxon>
        <taxon>BOP clade</taxon>
        <taxon>Oryzoideae</taxon>
        <taxon>Oryzeae</taxon>
        <taxon>Oryzinae</taxon>
        <taxon>Leersia</taxon>
    </lineage>
</organism>
<keyword evidence="2" id="KW-1185">Reference proteome</keyword>
<reference evidence="1 2" key="1">
    <citation type="submission" date="2012-08" db="EMBL/GenBank/DDBJ databases">
        <title>Oryza genome evolution.</title>
        <authorList>
            <person name="Wing R.A."/>
        </authorList>
    </citation>
    <scope>NUCLEOTIDE SEQUENCE</scope>
</reference>
<reference evidence="1" key="3">
    <citation type="submission" date="2015-04" db="UniProtKB">
        <authorList>
            <consortium name="EnsemblPlants"/>
        </authorList>
    </citation>
    <scope>IDENTIFICATION</scope>
</reference>